<gene>
    <name evidence="3" type="ORF">PEVE_00038224</name>
</gene>
<dbReference type="Pfam" id="PF00589">
    <property type="entry name" value="Phage_integrase"/>
    <property type="match status" value="1"/>
</dbReference>
<evidence type="ECO:0000259" key="2">
    <source>
        <dbReference type="Pfam" id="PF00589"/>
    </source>
</evidence>
<name>A0ABN8MPH9_9CNID</name>
<keyword evidence="4" id="KW-1185">Reference proteome</keyword>
<dbReference type="SUPFAM" id="SSF56349">
    <property type="entry name" value="DNA breaking-rejoining enzymes"/>
    <property type="match status" value="1"/>
</dbReference>
<dbReference type="InterPro" id="IPR013762">
    <property type="entry name" value="Integrase-like_cat_sf"/>
</dbReference>
<dbReference type="EMBL" id="CALNXI010000642">
    <property type="protein sequence ID" value="CAH3030584.1"/>
    <property type="molecule type" value="Genomic_DNA"/>
</dbReference>
<dbReference type="InterPro" id="IPR011010">
    <property type="entry name" value="DNA_brk_join_enz"/>
</dbReference>
<comment type="caution">
    <text evidence="3">The sequence shown here is derived from an EMBL/GenBank/DDBJ whole genome shotgun (WGS) entry which is preliminary data.</text>
</comment>
<dbReference type="Proteomes" id="UP001159427">
    <property type="component" value="Unassembled WGS sequence"/>
</dbReference>
<proteinExistence type="predicted"/>
<reference evidence="3 4" key="1">
    <citation type="submission" date="2022-05" db="EMBL/GenBank/DDBJ databases">
        <authorList>
            <consortium name="Genoscope - CEA"/>
            <person name="William W."/>
        </authorList>
    </citation>
    <scope>NUCLEOTIDE SEQUENCE [LARGE SCALE GENOMIC DNA]</scope>
</reference>
<feature type="domain" description="Tyr recombinase" evidence="2">
    <location>
        <begin position="104"/>
        <end position="179"/>
    </location>
</feature>
<dbReference type="Gene3D" id="1.10.443.10">
    <property type="entry name" value="Intergrase catalytic core"/>
    <property type="match status" value="1"/>
</dbReference>
<organism evidence="3 4">
    <name type="scientific">Porites evermanni</name>
    <dbReference type="NCBI Taxonomy" id="104178"/>
    <lineage>
        <taxon>Eukaryota</taxon>
        <taxon>Metazoa</taxon>
        <taxon>Cnidaria</taxon>
        <taxon>Anthozoa</taxon>
        <taxon>Hexacorallia</taxon>
        <taxon>Scleractinia</taxon>
        <taxon>Fungiina</taxon>
        <taxon>Poritidae</taxon>
        <taxon>Porites</taxon>
    </lineage>
</organism>
<dbReference type="InterPro" id="IPR002104">
    <property type="entry name" value="Integrase_catalytic"/>
</dbReference>
<sequence length="214" mass="23838">MAISPSQAVPLFFVKFQNLIAHLRGKIVDSQSLSRISQYILVRDATFFVIDFFTGDRASDLGRLLASQVFKLKDREGYLLRFTFSKTLRKDPPRSFALVPFCKTDVRDISPRPFVGSAVNNRLRGYLTEAKLHDGETPHSFRVGLSTTLRLLGCSQQQVAQYIGWKSGEMAQHYSRSSDAAASLTIFEKVLPSATGLVTVPVSHPDNLQPVCTN</sequence>
<evidence type="ECO:0000256" key="1">
    <source>
        <dbReference type="ARBA" id="ARBA00023172"/>
    </source>
</evidence>
<protein>
    <recommendedName>
        <fullName evidence="2">Tyr recombinase domain-containing protein</fullName>
    </recommendedName>
</protein>
<evidence type="ECO:0000313" key="3">
    <source>
        <dbReference type="EMBL" id="CAH3030584.1"/>
    </source>
</evidence>
<keyword evidence="1" id="KW-0233">DNA recombination</keyword>
<evidence type="ECO:0000313" key="4">
    <source>
        <dbReference type="Proteomes" id="UP001159427"/>
    </source>
</evidence>
<accession>A0ABN8MPH9</accession>